<dbReference type="SUPFAM" id="SSF100879">
    <property type="entry name" value="Lesion bypass DNA polymerase (Y-family), little finger domain"/>
    <property type="match status" value="1"/>
</dbReference>
<dbReference type="Gene3D" id="3.30.70.270">
    <property type="match status" value="1"/>
</dbReference>
<feature type="compositionally biased region" description="Basic and acidic residues" evidence="13">
    <location>
        <begin position="279"/>
        <end position="293"/>
    </location>
</feature>
<dbReference type="Gene3D" id="3.40.1170.60">
    <property type="match status" value="1"/>
</dbReference>
<evidence type="ECO:0000313" key="16">
    <source>
        <dbReference type="EMBL" id="RSH87336.1"/>
    </source>
</evidence>
<feature type="compositionally biased region" description="Low complexity" evidence="13">
    <location>
        <begin position="29"/>
        <end position="53"/>
    </location>
</feature>
<keyword evidence="17" id="KW-1185">Reference proteome</keyword>
<comment type="similarity">
    <text evidence="2">Belongs to the DNA polymerase type-Y family.</text>
</comment>
<reference evidence="16 17" key="1">
    <citation type="submission" date="2018-11" db="EMBL/GenBank/DDBJ databases">
        <title>Genome sequence of Saitozyma podzolica DSM 27192.</title>
        <authorList>
            <person name="Aliyu H."/>
            <person name="Gorte O."/>
            <person name="Ochsenreither K."/>
        </authorList>
    </citation>
    <scope>NUCLEOTIDE SEQUENCE [LARGE SCALE GENOMIC DNA]</scope>
    <source>
        <strain evidence="16 17">DSM 27192</strain>
    </source>
</reference>
<dbReference type="EMBL" id="RSCD01000017">
    <property type="protein sequence ID" value="RSH87336.1"/>
    <property type="molecule type" value="Genomic_DNA"/>
</dbReference>
<comment type="caution">
    <text evidence="16">The sequence shown here is derived from an EMBL/GenBank/DDBJ whole genome shotgun (WGS) entry which is preliminary data.</text>
</comment>
<dbReference type="Gene3D" id="3.30.1490.100">
    <property type="entry name" value="DNA polymerase, Y-family, little finger domain"/>
    <property type="match status" value="1"/>
</dbReference>
<dbReference type="GO" id="GO:0070987">
    <property type="term" value="P:error-free translesion synthesis"/>
    <property type="evidence" value="ECO:0007669"/>
    <property type="project" value="TreeGrafter"/>
</dbReference>
<dbReference type="PROSITE" id="PS50172">
    <property type="entry name" value="BRCT"/>
    <property type="match status" value="1"/>
</dbReference>
<dbReference type="InterPro" id="IPR038401">
    <property type="entry name" value="Rev1_C_sf"/>
</dbReference>
<evidence type="ECO:0000256" key="7">
    <source>
        <dbReference type="ARBA" id="ARBA00022723"/>
    </source>
</evidence>
<dbReference type="Pfam" id="PF16589">
    <property type="entry name" value="BRCT_2"/>
    <property type="match status" value="1"/>
</dbReference>
<evidence type="ECO:0000256" key="1">
    <source>
        <dbReference type="ARBA" id="ARBA00004123"/>
    </source>
</evidence>
<protein>
    <recommendedName>
        <fullName evidence="3">DNA repair protein REV1</fullName>
    </recommendedName>
</protein>
<evidence type="ECO:0000256" key="3">
    <source>
        <dbReference type="ARBA" id="ARBA00020399"/>
    </source>
</evidence>
<dbReference type="GO" id="GO:0017125">
    <property type="term" value="F:deoxycytidyl transferase activity"/>
    <property type="evidence" value="ECO:0007669"/>
    <property type="project" value="TreeGrafter"/>
</dbReference>
<dbReference type="InterPro" id="IPR043502">
    <property type="entry name" value="DNA/RNA_pol_sf"/>
</dbReference>
<dbReference type="SUPFAM" id="SSF56672">
    <property type="entry name" value="DNA/RNA polymerases"/>
    <property type="match status" value="1"/>
</dbReference>
<keyword evidence="5 16" id="KW-0808">Transferase</keyword>
<dbReference type="Gene3D" id="3.40.50.10190">
    <property type="entry name" value="BRCT domain"/>
    <property type="match status" value="1"/>
</dbReference>
<feature type="compositionally biased region" description="Low complexity" evidence="13">
    <location>
        <begin position="945"/>
        <end position="958"/>
    </location>
</feature>
<evidence type="ECO:0000259" key="14">
    <source>
        <dbReference type="PROSITE" id="PS50172"/>
    </source>
</evidence>
<keyword evidence="7" id="KW-0479">Metal-binding</keyword>
<sequence>MSELEPSSQPRSSSFPISSPSFWEEAAVAAATTAPAGYPSSTSKRPRTRSASPGDDGSLSDPFGPSSKRSRRGSPSTTLSYLPNRADLLADDPHAYLANPEYAPNRFGDIGDYMRKKEIKIQTQNRDIALANAISGLPQIFTGLSFYINGNTHPPMEDLRKMILQRGGEVRPVLRSKGMVKFIIAPMLTQMKFKQFQNYRVVREAWITESCEAGKLLDWSRWKLTVQGGWEEEGRKGLEGFFAGKPSQVSQTVKAERSEAEPVEETEVEVQAKNMLDNDTARQEEARQEEARPNEVAMAKAHTASAGISPVPSAPVTPTRAPSAAIKALLTPMRAPSIPISPGRARADTPGKEQTPTKVQRPEGVWEHYYTKQSNEDAARLMKNQEWRLRNTAERGNEGGFIDGLHHLSTWKAELKVLVASAQRQSEELSLKGPSTTTVSPLSLSTSTLPRAATSAAATGERVIFHVDFDCFFVSCGLATRPHLKGKPSVVCHSQAGRGASSTSEIASASYEARAKGVKNGMSLGRARTLVGEDLQTIPYEFETYKKFSLAFYTVLMGYADELQAVSVDEALIDVTSAVAAREAAPEEAVGAIEGEVAEEPRARDPAIEIAEKIRDDVRKLTEGCEVSIGISHNVLLAKLATRRAKPAGVFHLKTPDVPDFLAPLDVEDFPSVGYSIRSKIEETFESTTCGDLLQHGKGSFQRVLGPKTGEMLYGYLRGIDERKLEPHKERKSISAEMNYGIRFQSQDQAEMCVRDLAAEVSKRMKQVNARGRLLTLKLLKRHPDAPIEPPKFLGHGWCETFNKSAPAFNKGGSATDDPAVLGAEAVKLLRAMRLDPVELRGVGIQITKLDGEAKVAEREVGQGTLSFAKKRTANEAVAMERQASEGPPKPASKVELGETTSHAVEPTDTPTIGFGVSPPPRSVSPRSASPEPEAVPRPPIQRNASAGPSRAGPSASSEGIDPEFLAALPPDLRHEVKRDFARTRATSEKPNTTKLPAEAVVLPSTTVSPAKDQGKHAVAHITKQLRPKLKTQLKATAVADLPLYGAWAKANDKDKDKEVMDLTMEPIENEMIGAYLISELVELGVDPGVFSELPEDLQKEVVKEERAKARKRKILHRPADTSRSRGTGRNAVRTASISPSRSSRAGSTVPAQSHLTITRPSKPTLLKATSLPDVLETVTRWIESRGGAGPAAKDANKVKAYLVKCMAPEAGMGGPENAVEVLRWMRSLLRDMWDPRGTDGEAGAGKEWWDTWAGFRDQVDRISRERFGAGIRL</sequence>
<dbReference type="GO" id="GO:0003684">
    <property type="term" value="F:damaged DNA binding"/>
    <property type="evidence" value="ECO:0007669"/>
    <property type="project" value="InterPro"/>
</dbReference>
<evidence type="ECO:0000256" key="13">
    <source>
        <dbReference type="SAM" id="MobiDB-lite"/>
    </source>
</evidence>
<keyword evidence="11" id="KW-0234">DNA repair</keyword>
<dbReference type="Gene3D" id="1.20.58.1280">
    <property type="entry name" value="DNA repair protein Rev1, C-terminal domain"/>
    <property type="match status" value="1"/>
</dbReference>
<comment type="subcellular location">
    <subcellularLocation>
        <location evidence="1">Nucleus</location>
    </subcellularLocation>
</comment>
<evidence type="ECO:0000256" key="6">
    <source>
        <dbReference type="ARBA" id="ARBA00022695"/>
    </source>
</evidence>
<keyword evidence="12" id="KW-0539">Nucleus</keyword>
<evidence type="ECO:0000313" key="17">
    <source>
        <dbReference type="Proteomes" id="UP000279259"/>
    </source>
</evidence>
<feature type="domain" description="UmuC" evidence="15">
    <location>
        <begin position="464"/>
        <end position="674"/>
    </location>
</feature>
<evidence type="ECO:0000256" key="9">
    <source>
        <dbReference type="ARBA" id="ARBA00022842"/>
    </source>
</evidence>
<feature type="compositionally biased region" description="Polar residues" evidence="13">
    <location>
        <begin position="1150"/>
        <end position="1162"/>
    </location>
</feature>
<dbReference type="FunFam" id="3.30.1490.100:FF:000001">
    <property type="entry name" value="DNA repair protein REV1"/>
    <property type="match status" value="1"/>
</dbReference>
<feature type="compositionally biased region" description="Low complexity" evidence="13">
    <location>
        <begin position="1134"/>
        <end position="1149"/>
    </location>
</feature>
<dbReference type="PANTHER" id="PTHR45990">
    <property type="entry name" value="DNA REPAIR PROTEIN REV1"/>
    <property type="match status" value="1"/>
</dbReference>
<dbReference type="AlphaFoldDB" id="A0A427Y8B0"/>
<dbReference type="InterPro" id="IPR001126">
    <property type="entry name" value="UmuC"/>
</dbReference>
<dbReference type="Pfam" id="PF21999">
    <property type="entry name" value="IMS_HHH_1"/>
    <property type="match status" value="1"/>
</dbReference>
<dbReference type="InterPro" id="IPR001357">
    <property type="entry name" value="BRCT_dom"/>
</dbReference>
<dbReference type="InterPro" id="IPR025527">
    <property type="entry name" value="HUWE1/Rev1_UBM"/>
</dbReference>
<dbReference type="GO" id="GO:0046872">
    <property type="term" value="F:metal ion binding"/>
    <property type="evidence" value="ECO:0007669"/>
    <property type="project" value="UniProtKB-KW"/>
</dbReference>
<dbReference type="Pfam" id="PF11799">
    <property type="entry name" value="IMS_C"/>
    <property type="match status" value="1"/>
</dbReference>
<keyword evidence="6" id="KW-0548">Nucleotidyltransferase</keyword>
<dbReference type="Pfam" id="PF14377">
    <property type="entry name" value="UBM"/>
    <property type="match status" value="2"/>
</dbReference>
<dbReference type="InterPro" id="IPR053848">
    <property type="entry name" value="IMS_HHH_1"/>
</dbReference>
<feature type="domain" description="BRCT" evidence="14">
    <location>
        <begin position="136"/>
        <end position="224"/>
    </location>
</feature>
<dbReference type="GO" id="GO:0003887">
    <property type="term" value="F:DNA-directed DNA polymerase activity"/>
    <property type="evidence" value="ECO:0007669"/>
    <property type="project" value="InterPro"/>
</dbReference>
<gene>
    <name evidence="16" type="primary">REV1</name>
    <name evidence="16" type="ORF">EHS25_003245</name>
</gene>
<dbReference type="Pfam" id="PF16727">
    <property type="entry name" value="REV1_C"/>
    <property type="match status" value="1"/>
</dbReference>
<dbReference type="InterPro" id="IPR036420">
    <property type="entry name" value="BRCT_dom_sf"/>
</dbReference>
<dbReference type="GO" id="GO:0005634">
    <property type="term" value="C:nucleus"/>
    <property type="evidence" value="ECO:0007669"/>
    <property type="project" value="UniProtKB-SubCell"/>
</dbReference>
<feature type="region of interest" description="Disordered" evidence="13">
    <location>
        <begin position="249"/>
        <end position="319"/>
    </location>
</feature>
<dbReference type="PANTHER" id="PTHR45990:SF1">
    <property type="entry name" value="DNA REPAIR PROTEIN REV1"/>
    <property type="match status" value="1"/>
</dbReference>
<dbReference type="GO" id="GO:0006281">
    <property type="term" value="P:DNA repair"/>
    <property type="evidence" value="ECO:0007669"/>
    <property type="project" value="UniProtKB-KW"/>
</dbReference>
<feature type="region of interest" description="Disordered" evidence="13">
    <location>
        <begin position="1108"/>
        <end position="1164"/>
    </location>
</feature>
<evidence type="ECO:0000256" key="4">
    <source>
        <dbReference type="ARBA" id="ARBA00022634"/>
    </source>
</evidence>
<evidence type="ECO:0000256" key="11">
    <source>
        <dbReference type="ARBA" id="ARBA00023204"/>
    </source>
</evidence>
<accession>A0A427Y8B0</accession>
<name>A0A427Y8B0_9TREE</name>
<dbReference type="STRING" id="1890683.A0A427Y8B0"/>
<feature type="compositionally biased region" description="Low complexity" evidence="13">
    <location>
        <begin position="924"/>
        <end position="933"/>
    </location>
</feature>
<dbReference type="InterPro" id="IPR017961">
    <property type="entry name" value="DNA_pol_Y-fam_little_finger"/>
</dbReference>
<keyword evidence="4" id="KW-0237">DNA synthesis</keyword>
<dbReference type="CDD" id="cd01701">
    <property type="entry name" value="PolY_Rev1"/>
    <property type="match status" value="1"/>
</dbReference>
<keyword evidence="9" id="KW-0460">Magnesium</keyword>
<evidence type="ECO:0000256" key="2">
    <source>
        <dbReference type="ARBA" id="ARBA00010945"/>
    </source>
</evidence>
<evidence type="ECO:0000256" key="12">
    <source>
        <dbReference type="ARBA" id="ARBA00023242"/>
    </source>
</evidence>
<dbReference type="InterPro" id="IPR031991">
    <property type="entry name" value="Rev1_C"/>
</dbReference>
<organism evidence="16 17">
    <name type="scientific">Saitozyma podzolica</name>
    <dbReference type="NCBI Taxonomy" id="1890683"/>
    <lineage>
        <taxon>Eukaryota</taxon>
        <taxon>Fungi</taxon>
        <taxon>Dikarya</taxon>
        <taxon>Basidiomycota</taxon>
        <taxon>Agaricomycotina</taxon>
        <taxon>Tremellomycetes</taxon>
        <taxon>Tremellales</taxon>
        <taxon>Trimorphomycetaceae</taxon>
        <taxon>Saitozyma</taxon>
    </lineage>
</organism>
<evidence type="ECO:0000256" key="5">
    <source>
        <dbReference type="ARBA" id="ARBA00022679"/>
    </source>
</evidence>
<dbReference type="SMART" id="SM00292">
    <property type="entry name" value="BRCT"/>
    <property type="match status" value="1"/>
</dbReference>
<dbReference type="Gene3D" id="6.10.250.1630">
    <property type="match status" value="1"/>
</dbReference>
<dbReference type="Pfam" id="PF00817">
    <property type="entry name" value="IMS"/>
    <property type="match status" value="1"/>
</dbReference>
<dbReference type="Proteomes" id="UP000279259">
    <property type="component" value="Unassembled WGS sequence"/>
</dbReference>
<dbReference type="InterPro" id="IPR043128">
    <property type="entry name" value="Rev_trsase/Diguanyl_cyclase"/>
</dbReference>
<dbReference type="PROSITE" id="PS50173">
    <property type="entry name" value="UMUC"/>
    <property type="match status" value="1"/>
</dbReference>
<feature type="region of interest" description="Disordered" evidence="13">
    <location>
        <begin position="29"/>
        <end position="83"/>
    </location>
</feature>
<dbReference type="SUPFAM" id="SSF52113">
    <property type="entry name" value="BRCT domain"/>
    <property type="match status" value="1"/>
</dbReference>
<dbReference type="InterPro" id="IPR036775">
    <property type="entry name" value="DNA_pol_Y-fam_lit_finger_sf"/>
</dbReference>
<evidence type="ECO:0000256" key="10">
    <source>
        <dbReference type="ARBA" id="ARBA00023125"/>
    </source>
</evidence>
<keyword evidence="8" id="KW-0227">DNA damage</keyword>
<evidence type="ECO:0000256" key="8">
    <source>
        <dbReference type="ARBA" id="ARBA00022763"/>
    </source>
</evidence>
<keyword evidence="10" id="KW-0238">DNA-binding</keyword>
<feature type="region of interest" description="Disordered" evidence="13">
    <location>
        <begin position="335"/>
        <end position="361"/>
    </location>
</feature>
<dbReference type="Gene3D" id="1.10.150.20">
    <property type="entry name" value="5' to 3' exonuclease, C-terminal subdomain"/>
    <property type="match status" value="1"/>
</dbReference>
<feature type="region of interest" description="Disordered" evidence="13">
    <location>
        <begin position="877"/>
        <end position="972"/>
    </location>
</feature>
<proteinExistence type="inferred from homology"/>
<dbReference type="GO" id="GO:0042276">
    <property type="term" value="P:error-prone translesion synthesis"/>
    <property type="evidence" value="ECO:0007669"/>
    <property type="project" value="TreeGrafter"/>
</dbReference>
<evidence type="ECO:0000259" key="15">
    <source>
        <dbReference type="PROSITE" id="PS50173"/>
    </source>
</evidence>
<dbReference type="OrthoDB" id="427711at2759"/>